<accession>A0A2T2X5P5</accession>
<feature type="transmembrane region" description="Helical" evidence="2">
    <location>
        <begin position="397"/>
        <end position="416"/>
    </location>
</feature>
<keyword evidence="2" id="KW-0472">Membrane</keyword>
<gene>
    <name evidence="4" type="ORF">C7B47_00345</name>
</gene>
<feature type="transmembrane region" description="Helical" evidence="2">
    <location>
        <begin position="518"/>
        <end position="537"/>
    </location>
</feature>
<name>A0A2T2X5P5_SULTH</name>
<evidence type="ECO:0000313" key="4">
    <source>
        <dbReference type="EMBL" id="PSR29795.1"/>
    </source>
</evidence>
<dbReference type="InterPro" id="IPR050154">
    <property type="entry name" value="UbiB_kinase"/>
</dbReference>
<dbReference type="PANTHER" id="PTHR10566">
    <property type="entry name" value="CHAPERONE-ACTIVITY OF BC1 COMPLEX CABC1 -RELATED"/>
    <property type="match status" value="1"/>
</dbReference>
<feature type="domain" description="Protein kinase" evidence="3">
    <location>
        <begin position="124"/>
        <end position="514"/>
    </location>
</feature>
<sequence length="577" mass="66360">MKGWTVTLPSQLKRTLAIFRLALSYWRDYRNIERIERQQLPDAEQVIQDIYRQGGIRFRQEALRLQGLIIKVGQFLSARTDVLPLAFTKELQQLQDQVPAAPFDDIRELIESTFHKPLQEIFTDFEPAPIAAASLGQVHKARLATTHDLIAVKVQRPNIRDLAKTDLKALARVMAFLRRWTKVGRRIDTVKLFEEFRQSVYRELDYIQEQEHLLRFKKNFSDWPMIKVPDVYPDYVHSTVLVMEYVEGIKLTDIEQLRQHELNPHQLAAILIEAYLKQIVVDGFVQIDPHPGNFLAGFDGRLIFLDFGMMSDIVPEHIDVFGRLVEYALAQNAHGVVDCMIDLGFVRPSANLEVLTRAVSVMLARMAGVPLQEGPALTALVHDFQDFLYEEPLQFPAHYMFLGRAIGMLFGLVSTLDPDLDWMALLKDKALPMINERRVLWNNRYYQLLREQVERLFGPTGKLLWDRGAQKVVQWGQIGLRLPETLDKSLSRIAYGAIETRPDVTAILRRLDYLSQQLTVAIILGSAGLMAVLAALWHGHYLLGFSGIFYVASGLLTILGLIKIFKMKRYHSRRRRH</sequence>
<evidence type="ECO:0000313" key="5">
    <source>
        <dbReference type="Proteomes" id="UP000242705"/>
    </source>
</evidence>
<dbReference type="GO" id="GO:0004672">
    <property type="term" value="F:protein kinase activity"/>
    <property type="evidence" value="ECO:0007669"/>
    <property type="project" value="InterPro"/>
</dbReference>
<protein>
    <submittedName>
        <fullName evidence="4">AarF/ABC1/UbiB kinase family protein</fullName>
    </submittedName>
</protein>
<reference evidence="4 5" key="1">
    <citation type="journal article" date="2014" name="BMC Genomics">
        <title>Comparison of environmental and isolate Sulfobacillus genomes reveals diverse carbon, sulfur, nitrogen, and hydrogen metabolisms.</title>
        <authorList>
            <person name="Justice N.B."/>
            <person name="Norman A."/>
            <person name="Brown C.T."/>
            <person name="Singh A."/>
            <person name="Thomas B.C."/>
            <person name="Banfield J.F."/>
        </authorList>
    </citation>
    <scope>NUCLEOTIDE SEQUENCE [LARGE SCALE GENOMIC DNA]</scope>
    <source>
        <strain evidence="4">AMDSBA5</strain>
    </source>
</reference>
<dbReference type="SUPFAM" id="SSF56112">
    <property type="entry name" value="Protein kinase-like (PK-like)"/>
    <property type="match status" value="1"/>
</dbReference>
<proteinExistence type="inferred from homology"/>
<dbReference type="PROSITE" id="PS50011">
    <property type="entry name" value="PROTEIN_KINASE_DOM"/>
    <property type="match status" value="1"/>
</dbReference>
<feature type="transmembrane region" description="Helical" evidence="2">
    <location>
        <begin position="543"/>
        <end position="565"/>
    </location>
</feature>
<dbReference type="Proteomes" id="UP000242705">
    <property type="component" value="Unassembled WGS sequence"/>
</dbReference>
<evidence type="ECO:0000259" key="3">
    <source>
        <dbReference type="PROSITE" id="PS50011"/>
    </source>
</evidence>
<dbReference type="InterPro" id="IPR004147">
    <property type="entry name" value="ABC1_dom"/>
</dbReference>
<dbReference type="InterPro" id="IPR011009">
    <property type="entry name" value="Kinase-like_dom_sf"/>
</dbReference>
<dbReference type="EMBL" id="PXYX01000001">
    <property type="protein sequence ID" value="PSR29795.1"/>
    <property type="molecule type" value="Genomic_DNA"/>
</dbReference>
<comment type="caution">
    <text evidence="4">The sequence shown here is derived from an EMBL/GenBank/DDBJ whole genome shotgun (WGS) entry which is preliminary data.</text>
</comment>
<keyword evidence="2" id="KW-1133">Transmembrane helix</keyword>
<keyword evidence="4" id="KW-0418">Kinase</keyword>
<dbReference type="Gene3D" id="1.10.510.10">
    <property type="entry name" value="Transferase(Phosphotransferase) domain 1"/>
    <property type="match status" value="1"/>
</dbReference>
<keyword evidence="2" id="KW-0812">Transmembrane</keyword>
<dbReference type="GO" id="GO:0005524">
    <property type="term" value="F:ATP binding"/>
    <property type="evidence" value="ECO:0007669"/>
    <property type="project" value="InterPro"/>
</dbReference>
<evidence type="ECO:0000256" key="2">
    <source>
        <dbReference type="SAM" id="Phobius"/>
    </source>
</evidence>
<organism evidence="4 5">
    <name type="scientific">Sulfobacillus thermosulfidooxidans</name>
    <dbReference type="NCBI Taxonomy" id="28034"/>
    <lineage>
        <taxon>Bacteria</taxon>
        <taxon>Bacillati</taxon>
        <taxon>Bacillota</taxon>
        <taxon>Clostridia</taxon>
        <taxon>Eubacteriales</taxon>
        <taxon>Clostridiales Family XVII. Incertae Sedis</taxon>
        <taxon>Sulfobacillus</taxon>
    </lineage>
</organism>
<dbReference type="Pfam" id="PF03109">
    <property type="entry name" value="ABC1"/>
    <property type="match status" value="1"/>
</dbReference>
<evidence type="ECO:0000256" key="1">
    <source>
        <dbReference type="ARBA" id="ARBA00009670"/>
    </source>
</evidence>
<keyword evidence="4" id="KW-0808">Transferase</keyword>
<dbReference type="CDD" id="cd05121">
    <property type="entry name" value="ABC1_ADCK3-like"/>
    <property type="match status" value="1"/>
</dbReference>
<dbReference type="InterPro" id="IPR000719">
    <property type="entry name" value="Prot_kinase_dom"/>
</dbReference>
<dbReference type="PANTHER" id="PTHR10566:SF113">
    <property type="entry name" value="PROTEIN ACTIVITY OF BC1 COMPLEX KINASE 7, CHLOROPLASTIC"/>
    <property type="match status" value="1"/>
</dbReference>
<dbReference type="AlphaFoldDB" id="A0A2T2X5P5"/>
<comment type="similarity">
    <text evidence="1">Belongs to the protein kinase superfamily. ADCK protein kinase family.</text>
</comment>